<evidence type="ECO:0000256" key="4">
    <source>
        <dbReference type="ARBA" id="ARBA00023136"/>
    </source>
</evidence>
<comment type="caution">
    <text evidence="6">The sequence shown here is derived from an EMBL/GenBank/DDBJ whole genome shotgun (WGS) entry which is preliminary data.</text>
</comment>
<feature type="transmembrane region" description="Helical" evidence="5">
    <location>
        <begin position="63"/>
        <end position="84"/>
    </location>
</feature>
<sequence length="313" mass="35005">MSGHNNTIPTYDNCDEVTSRCKVEYTVFGDYLSTGASGFFLVAFALLLLMQLWYGFRGRMWSYMIWLALGTFFEFIGYCGRYVLSKNPWAMKAFLIQYLTLLLAPTLVAAAISITFKHLVLWYGPQWSLLRPRLYPLVFVGTDIISIFVQVVGGGMTAASTTGNGNESTKKLGEGLVIGGVIFQAVNMMCCATLMFIYAKRRKSSLRGGFQQMNGGETPPATLEHSARKGKRTKRFCSILAVAYIAIIIRCVYRIFETVPATSGKVMRNEPLFYVFDGAMILLAVGLVTIFHPYKMFPFLSQKGKQAQQYGLQ</sequence>
<accession>A0ABQ8RHN4</accession>
<dbReference type="Pfam" id="PF04479">
    <property type="entry name" value="RTA1"/>
    <property type="match status" value="1"/>
</dbReference>
<evidence type="ECO:0000256" key="3">
    <source>
        <dbReference type="ARBA" id="ARBA00022989"/>
    </source>
</evidence>
<keyword evidence="4 5" id="KW-0472">Membrane</keyword>
<feature type="transmembrane region" description="Helical" evidence="5">
    <location>
        <begin position="134"/>
        <end position="156"/>
    </location>
</feature>
<protein>
    <submittedName>
        <fullName evidence="6">Uncharacterized protein</fullName>
    </submittedName>
</protein>
<evidence type="ECO:0000256" key="1">
    <source>
        <dbReference type="ARBA" id="ARBA00004141"/>
    </source>
</evidence>
<keyword evidence="3 5" id="KW-1133">Transmembrane helix</keyword>
<feature type="transmembrane region" description="Helical" evidence="5">
    <location>
        <begin position="236"/>
        <end position="256"/>
    </location>
</feature>
<feature type="transmembrane region" description="Helical" evidence="5">
    <location>
        <begin position="272"/>
        <end position="294"/>
    </location>
</feature>
<dbReference type="PANTHER" id="PTHR31465:SF8">
    <property type="entry name" value="DOMAIN PROTEIN, PUTATIVE (AFU_ORTHOLOGUE AFUA_6G14140)-RELATED"/>
    <property type="match status" value="1"/>
</dbReference>
<feature type="transmembrane region" description="Helical" evidence="5">
    <location>
        <begin position="36"/>
        <end position="56"/>
    </location>
</feature>
<dbReference type="Proteomes" id="UP001152024">
    <property type="component" value="Unassembled WGS sequence"/>
</dbReference>
<evidence type="ECO:0000256" key="2">
    <source>
        <dbReference type="ARBA" id="ARBA00022692"/>
    </source>
</evidence>
<dbReference type="InterPro" id="IPR007568">
    <property type="entry name" value="RTA1"/>
</dbReference>
<feature type="transmembrane region" description="Helical" evidence="5">
    <location>
        <begin position="96"/>
        <end position="122"/>
    </location>
</feature>
<keyword evidence="2 5" id="KW-0812">Transmembrane</keyword>
<dbReference type="PANTHER" id="PTHR31465">
    <property type="entry name" value="PROTEIN RTA1-RELATED"/>
    <property type="match status" value="1"/>
</dbReference>
<evidence type="ECO:0000313" key="6">
    <source>
        <dbReference type="EMBL" id="KAJ4135302.1"/>
    </source>
</evidence>
<organism evidence="6 7">
    <name type="scientific">Fusarium equiseti</name>
    <name type="common">Fusarium scirpi</name>
    <dbReference type="NCBI Taxonomy" id="61235"/>
    <lineage>
        <taxon>Eukaryota</taxon>
        <taxon>Fungi</taxon>
        <taxon>Dikarya</taxon>
        <taxon>Ascomycota</taxon>
        <taxon>Pezizomycotina</taxon>
        <taxon>Sordariomycetes</taxon>
        <taxon>Hypocreomycetidae</taxon>
        <taxon>Hypocreales</taxon>
        <taxon>Nectriaceae</taxon>
        <taxon>Fusarium</taxon>
        <taxon>Fusarium incarnatum-equiseti species complex</taxon>
    </lineage>
</organism>
<comment type="subcellular location">
    <subcellularLocation>
        <location evidence="1">Membrane</location>
        <topology evidence="1">Multi-pass membrane protein</topology>
    </subcellularLocation>
</comment>
<gene>
    <name evidence="6" type="ORF">NW768_004927</name>
</gene>
<proteinExistence type="predicted"/>
<dbReference type="EMBL" id="JAOQBH010000006">
    <property type="protein sequence ID" value="KAJ4135302.1"/>
    <property type="molecule type" value="Genomic_DNA"/>
</dbReference>
<name>A0ABQ8RHN4_FUSEQ</name>
<evidence type="ECO:0000256" key="5">
    <source>
        <dbReference type="SAM" id="Phobius"/>
    </source>
</evidence>
<feature type="transmembrane region" description="Helical" evidence="5">
    <location>
        <begin position="176"/>
        <end position="198"/>
    </location>
</feature>
<keyword evidence="7" id="KW-1185">Reference proteome</keyword>
<evidence type="ECO:0000313" key="7">
    <source>
        <dbReference type="Proteomes" id="UP001152024"/>
    </source>
</evidence>
<reference evidence="6" key="1">
    <citation type="submission" date="2022-09" db="EMBL/GenBank/DDBJ databases">
        <title>Fusarium specimens isolated from Avocado Roots.</title>
        <authorList>
            <person name="Stajich J."/>
            <person name="Roper C."/>
            <person name="Heimlech-Rivalta G."/>
        </authorList>
    </citation>
    <scope>NUCLEOTIDE SEQUENCE</scope>
    <source>
        <strain evidence="6">CF00095</strain>
    </source>
</reference>